<keyword evidence="3" id="KW-1185">Reference proteome</keyword>
<gene>
    <name evidence="2" type="ORF">CVT24_007225</name>
</gene>
<feature type="region of interest" description="Disordered" evidence="1">
    <location>
        <begin position="1"/>
        <end position="69"/>
    </location>
</feature>
<proteinExistence type="predicted"/>
<dbReference type="Proteomes" id="UP000284842">
    <property type="component" value="Unassembled WGS sequence"/>
</dbReference>
<name>A0A409VJK1_9AGAR</name>
<organism evidence="2 3">
    <name type="scientific">Panaeolus cyanescens</name>
    <dbReference type="NCBI Taxonomy" id="181874"/>
    <lineage>
        <taxon>Eukaryota</taxon>
        <taxon>Fungi</taxon>
        <taxon>Dikarya</taxon>
        <taxon>Basidiomycota</taxon>
        <taxon>Agaricomycotina</taxon>
        <taxon>Agaricomycetes</taxon>
        <taxon>Agaricomycetidae</taxon>
        <taxon>Agaricales</taxon>
        <taxon>Agaricineae</taxon>
        <taxon>Galeropsidaceae</taxon>
        <taxon>Panaeolus</taxon>
    </lineage>
</organism>
<sequence length="144" mass="15401">MSTSSYPQSLLGTSSRTSTLEEGFNKQPKGCTESAQRTIYTSANRPPGSEAGVKHASGHGTQPLHYPGRYTGLRMEDLEKNGTLVPREARGLDVQTSPGIGVCPSKSYSMPAPAGTVNPRDICPADYEAVQSWIMTLKKLDAEG</sequence>
<evidence type="ECO:0000256" key="1">
    <source>
        <dbReference type="SAM" id="MobiDB-lite"/>
    </source>
</evidence>
<feature type="region of interest" description="Disordered" evidence="1">
    <location>
        <begin position="87"/>
        <end position="110"/>
    </location>
</feature>
<feature type="compositionally biased region" description="Low complexity" evidence="1">
    <location>
        <begin position="9"/>
        <end position="20"/>
    </location>
</feature>
<dbReference type="EMBL" id="NHTK01006044">
    <property type="protein sequence ID" value="PPQ66396.1"/>
    <property type="molecule type" value="Genomic_DNA"/>
</dbReference>
<evidence type="ECO:0000313" key="2">
    <source>
        <dbReference type="EMBL" id="PPQ66396.1"/>
    </source>
</evidence>
<reference evidence="2 3" key="1">
    <citation type="journal article" date="2018" name="Evol. Lett.">
        <title>Horizontal gene cluster transfer increased hallucinogenic mushroom diversity.</title>
        <authorList>
            <person name="Reynolds H.T."/>
            <person name="Vijayakumar V."/>
            <person name="Gluck-Thaler E."/>
            <person name="Korotkin H.B."/>
            <person name="Matheny P.B."/>
            <person name="Slot J.C."/>
        </authorList>
    </citation>
    <scope>NUCLEOTIDE SEQUENCE [LARGE SCALE GENOMIC DNA]</scope>
    <source>
        <strain evidence="2 3">2629</strain>
    </source>
</reference>
<comment type="caution">
    <text evidence="2">The sequence shown here is derived from an EMBL/GenBank/DDBJ whole genome shotgun (WGS) entry which is preliminary data.</text>
</comment>
<accession>A0A409VJK1</accession>
<dbReference type="AlphaFoldDB" id="A0A409VJK1"/>
<feature type="compositionally biased region" description="Polar residues" evidence="1">
    <location>
        <begin position="33"/>
        <end position="44"/>
    </location>
</feature>
<protein>
    <submittedName>
        <fullName evidence="2">Uncharacterized protein</fullName>
    </submittedName>
</protein>
<evidence type="ECO:0000313" key="3">
    <source>
        <dbReference type="Proteomes" id="UP000284842"/>
    </source>
</evidence>
<dbReference type="InParanoid" id="A0A409VJK1"/>